<evidence type="ECO:0000313" key="3">
    <source>
        <dbReference type="Proteomes" id="UP000236731"/>
    </source>
</evidence>
<keyword evidence="3" id="KW-1185">Reference proteome</keyword>
<accession>A0A1H5Y2N3</accession>
<dbReference type="OrthoDB" id="9812349at2"/>
<proteinExistence type="predicted"/>
<evidence type="ECO:0000256" key="1">
    <source>
        <dbReference type="SAM" id="Phobius"/>
    </source>
</evidence>
<sequence length="104" mass="12176">MNYIIDPFRNMFKFSGKSSLREFWYFYGFVWLGYFALSIVGNRIGPEWLKYALVGVTFLPMLALGFRRLQDAGINRWYFLIPGANIYLAAMPKEDVKIERTVTS</sequence>
<protein>
    <recommendedName>
        <fullName evidence="4">DUF805 domain-containing protein</fullName>
    </recommendedName>
</protein>
<dbReference type="EMBL" id="FNUT01000005">
    <property type="protein sequence ID" value="SEG18055.1"/>
    <property type="molecule type" value="Genomic_DNA"/>
</dbReference>
<dbReference type="Pfam" id="PF05656">
    <property type="entry name" value="DUF805"/>
    <property type="match status" value="1"/>
</dbReference>
<dbReference type="AlphaFoldDB" id="A0A1H5Y2N3"/>
<evidence type="ECO:0000313" key="2">
    <source>
        <dbReference type="EMBL" id="SEG18055.1"/>
    </source>
</evidence>
<keyword evidence="1" id="KW-0812">Transmembrane</keyword>
<reference evidence="3" key="1">
    <citation type="submission" date="2016-10" db="EMBL/GenBank/DDBJ databases">
        <authorList>
            <person name="Varghese N."/>
            <person name="Submissions S."/>
        </authorList>
    </citation>
    <scope>NUCLEOTIDE SEQUENCE [LARGE SCALE GENOMIC DNA]</scope>
    <source>
        <strain evidence="3">DSM 22361</strain>
    </source>
</reference>
<dbReference type="InterPro" id="IPR008523">
    <property type="entry name" value="DUF805"/>
</dbReference>
<keyword evidence="1" id="KW-0472">Membrane</keyword>
<feature type="transmembrane region" description="Helical" evidence="1">
    <location>
        <begin position="23"/>
        <end position="42"/>
    </location>
</feature>
<name>A0A1H5Y2N3_9SPHI</name>
<keyword evidence="1" id="KW-1133">Transmembrane helix</keyword>
<dbReference type="RefSeq" id="WP_103906113.1">
    <property type="nucleotide sequence ID" value="NZ_CP049246.1"/>
</dbReference>
<dbReference type="GO" id="GO:0016020">
    <property type="term" value="C:membrane"/>
    <property type="evidence" value="ECO:0007669"/>
    <property type="project" value="InterPro"/>
</dbReference>
<dbReference type="Proteomes" id="UP000236731">
    <property type="component" value="Unassembled WGS sequence"/>
</dbReference>
<evidence type="ECO:0008006" key="4">
    <source>
        <dbReference type="Google" id="ProtNLM"/>
    </source>
</evidence>
<organism evidence="2 3">
    <name type="scientific">Sphingobacterium lactis</name>
    <dbReference type="NCBI Taxonomy" id="797291"/>
    <lineage>
        <taxon>Bacteria</taxon>
        <taxon>Pseudomonadati</taxon>
        <taxon>Bacteroidota</taxon>
        <taxon>Sphingobacteriia</taxon>
        <taxon>Sphingobacteriales</taxon>
        <taxon>Sphingobacteriaceae</taxon>
        <taxon>Sphingobacterium</taxon>
    </lineage>
</organism>
<gene>
    <name evidence="2" type="ORF">SAMN05421877_105208</name>
</gene>
<feature type="transmembrane region" description="Helical" evidence="1">
    <location>
        <begin position="48"/>
        <end position="66"/>
    </location>
</feature>